<feature type="compositionally biased region" description="Polar residues" evidence="1">
    <location>
        <begin position="35"/>
        <end position="57"/>
    </location>
</feature>
<evidence type="ECO:0000256" key="1">
    <source>
        <dbReference type="SAM" id="MobiDB-lite"/>
    </source>
</evidence>
<keyword evidence="3" id="KW-1185">Reference proteome</keyword>
<feature type="compositionally biased region" description="Low complexity" evidence="1">
    <location>
        <begin position="58"/>
        <end position="71"/>
    </location>
</feature>
<dbReference type="AlphaFoldDB" id="A0A183HJL9"/>
<evidence type="ECO:0000313" key="2">
    <source>
        <dbReference type="EMBL" id="VDO52157.1"/>
    </source>
</evidence>
<evidence type="ECO:0000313" key="4">
    <source>
        <dbReference type="WBParaSite" id="OFLC_0000768001-mRNA-1"/>
    </source>
</evidence>
<organism evidence="4">
    <name type="scientific">Onchocerca flexuosa</name>
    <dbReference type="NCBI Taxonomy" id="387005"/>
    <lineage>
        <taxon>Eukaryota</taxon>
        <taxon>Metazoa</taxon>
        <taxon>Ecdysozoa</taxon>
        <taxon>Nematoda</taxon>
        <taxon>Chromadorea</taxon>
        <taxon>Rhabditida</taxon>
        <taxon>Spirurina</taxon>
        <taxon>Spiruromorpha</taxon>
        <taxon>Filarioidea</taxon>
        <taxon>Onchocercidae</taxon>
        <taxon>Onchocerca</taxon>
    </lineage>
</organism>
<dbReference type="STRING" id="387005.A0A183HJL9"/>
<dbReference type="EMBL" id="UZAJ01008181">
    <property type="protein sequence ID" value="VDO52157.1"/>
    <property type="molecule type" value="Genomic_DNA"/>
</dbReference>
<dbReference type="Proteomes" id="UP000267606">
    <property type="component" value="Unassembled WGS sequence"/>
</dbReference>
<reference evidence="4" key="1">
    <citation type="submission" date="2016-06" db="UniProtKB">
        <authorList>
            <consortium name="WormBaseParasite"/>
        </authorList>
    </citation>
    <scope>IDENTIFICATION</scope>
</reference>
<gene>
    <name evidence="2" type="ORF">OFLC_LOCUS7680</name>
</gene>
<dbReference type="WBParaSite" id="OFLC_0000768001-mRNA-1">
    <property type="protein sequence ID" value="OFLC_0000768001-mRNA-1"/>
    <property type="gene ID" value="OFLC_0000768001"/>
</dbReference>
<name>A0A183HJL9_9BILA</name>
<protein>
    <submittedName>
        <fullName evidence="4">RHD domain-containing protein</fullName>
    </submittedName>
</protein>
<sequence length="84" mass="9505">MQNYVRFAHGPQELRIACFVYPGLHPYDYDVRMNSPNTLSSPYGRQSRNSHTIQHGVSNSDSSVESASTNNSPEMFGKCVNFNY</sequence>
<feature type="region of interest" description="Disordered" evidence="1">
    <location>
        <begin position="35"/>
        <end position="71"/>
    </location>
</feature>
<reference evidence="2 3" key="2">
    <citation type="submission" date="2018-11" db="EMBL/GenBank/DDBJ databases">
        <authorList>
            <consortium name="Pathogen Informatics"/>
        </authorList>
    </citation>
    <scope>NUCLEOTIDE SEQUENCE [LARGE SCALE GENOMIC DNA]</scope>
</reference>
<evidence type="ECO:0000313" key="3">
    <source>
        <dbReference type="Proteomes" id="UP000267606"/>
    </source>
</evidence>
<proteinExistence type="predicted"/>
<accession>A0A183HJL9</accession>